<proteinExistence type="predicted"/>
<dbReference type="InParanoid" id="A0A0C3DRU9"/>
<reference evidence="1 2" key="1">
    <citation type="submission" date="2014-04" db="EMBL/GenBank/DDBJ databases">
        <authorList>
            <consortium name="DOE Joint Genome Institute"/>
            <person name="Kuo A."/>
            <person name="Martino E."/>
            <person name="Perotto S."/>
            <person name="Kohler A."/>
            <person name="Nagy L.G."/>
            <person name="Floudas D."/>
            <person name="Copeland A."/>
            <person name="Barry K.W."/>
            <person name="Cichocki N."/>
            <person name="Veneault-Fourrey C."/>
            <person name="LaButti K."/>
            <person name="Lindquist E.A."/>
            <person name="Lipzen A."/>
            <person name="Lundell T."/>
            <person name="Morin E."/>
            <person name="Murat C."/>
            <person name="Sun H."/>
            <person name="Tunlid A."/>
            <person name="Henrissat B."/>
            <person name="Grigoriev I.V."/>
            <person name="Hibbett D.S."/>
            <person name="Martin F."/>
            <person name="Nordberg H.P."/>
            <person name="Cantor M.N."/>
            <person name="Hua S.X."/>
        </authorList>
    </citation>
    <scope>NUCLEOTIDE SEQUENCE [LARGE SCALE GENOMIC DNA]</scope>
    <source>
        <strain evidence="1 2">Zn</strain>
    </source>
</reference>
<dbReference type="HOGENOM" id="CLU_1713837_0_0_1"/>
<evidence type="ECO:0000313" key="1">
    <source>
        <dbReference type="EMBL" id="KIN04783.1"/>
    </source>
</evidence>
<evidence type="ECO:0000313" key="2">
    <source>
        <dbReference type="Proteomes" id="UP000054321"/>
    </source>
</evidence>
<keyword evidence="2" id="KW-1185">Reference proteome</keyword>
<sequence length="153" mass="17060">MEVDYTCLTLMIRSPHYEIVPRGQWCIRERQAQTETDREGPHKMKCKSHSTPLLAQDLRQHNTTKISLPYFVASAPQSLDPPSTSSANLSVGILPLRAVFQAQNRPVGCVDSSNLVVTRQIQLQHLPPSVHSCRRWGDTLLTTVNHPSPLVGA</sequence>
<dbReference type="Proteomes" id="UP000054321">
    <property type="component" value="Unassembled WGS sequence"/>
</dbReference>
<protein>
    <submittedName>
        <fullName evidence="1">Uncharacterized protein</fullName>
    </submittedName>
</protein>
<organism evidence="1 2">
    <name type="scientific">Oidiodendron maius (strain Zn)</name>
    <dbReference type="NCBI Taxonomy" id="913774"/>
    <lineage>
        <taxon>Eukaryota</taxon>
        <taxon>Fungi</taxon>
        <taxon>Dikarya</taxon>
        <taxon>Ascomycota</taxon>
        <taxon>Pezizomycotina</taxon>
        <taxon>Leotiomycetes</taxon>
        <taxon>Leotiomycetes incertae sedis</taxon>
        <taxon>Myxotrichaceae</taxon>
        <taxon>Oidiodendron</taxon>
    </lineage>
</organism>
<accession>A0A0C3DRU9</accession>
<dbReference type="AlphaFoldDB" id="A0A0C3DRU9"/>
<name>A0A0C3DRU9_OIDMZ</name>
<gene>
    <name evidence="1" type="ORF">OIDMADRAFT_177150</name>
</gene>
<dbReference type="EMBL" id="KN832872">
    <property type="protein sequence ID" value="KIN04783.1"/>
    <property type="molecule type" value="Genomic_DNA"/>
</dbReference>
<reference evidence="2" key="2">
    <citation type="submission" date="2015-01" db="EMBL/GenBank/DDBJ databases">
        <title>Evolutionary Origins and Diversification of the Mycorrhizal Mutualists.</title>
        <authorList>
            <consortium name="DOE Joint Genome Institute"/>
            <consortium name="Mycorrhizal Genomics Consortium"/>
            <person name="Kohler A."/>
            <person name="Kuo A."/>
            <person name="Nagy L.G."/>
            <person name="Floudas D."/>
            <person name="Copeland A."/>
            <person name="Barry K.W."/>
            <person name="Cichocki N."/>
            <person name="Veneault-Fourrey C."/>
            <person name="LaButti K."/>
            <person name="Lindquist E.A."/>
            <person name="Lipzen A."/>
            <person name="Lundell T."/>
            <person name="Morin E."/>
            <person name="Murat C."/>
            <person name="Riley R."/>
            <person name="Ohm R."/>
            <person name="Sun H."/>
            <person name="Tunlid A."/>
            <person name="Henrissat B."/>
            <person name="Grigoriev I.V."/>
            <person name="Hibbett D.S."/>
            <person name="Martin F."/>
        </authorList>
    </citation>
    <scope>NUCLEOTIDE SEQUENCE [LARGE SCALE GENOMIC DNA]</scope>
    <source>
        <strain evidence="2">Zn</strain>
    </source>
</reference>